<sequence length="464" mass="49538">MCPPFSYHSRFSSRMSTPTAGVAPVEEAPTEAKRLCRLEERSEKLENIMSQILTAISNRKIPSQSVATSTPSGSSAAPTDCSGPASAVPPPVCTASSGAPVSTPGLAQAPVPQSTTQTVQAHAGSCVGPTPTFPSYPGAAHLYPGQAPYGFPMGSFPSAPLGFMPTAAAAAPPAQGSAHPCGHAFPDPPSDREEEESSGDENSDTLSWRAPALLSPGFSFSPETKEREPSIPLPAPDILEQGINCQKLGSAGWSRVRYMEAQKALQAGGMFSALTIPPDFPSSCRSSADHSARLDLSLGTLTHGLLLQRKAFSEGVNTLLEKVPNAAGEILRIFGSPESPFKLVSDNLLQYTCGKRAECFELRRKQLEPKDPHMARLMRDIPPSSTALFEEGKLSEFVRAHPAAIRSKPRNVPRPPPPASAMDLPFLSQRKERLQAPRFRSTKVPGATAPPRSKFNKFPKKNNR</sequence>
<feature type="region of interest" description="Disordered" evidence="1">
    <location>
        <begin position="60"/>
        <end position="123"/>
    </location>
</feature>
<reference evidence="2" key="1">
    <citation type="submission" date="2021-05" db="EMBL/GenBank/DDBJ databases">
        <authorList>
            <person name="Alioto T."/>
            <person name="Alioto T."/>
            <person name="Gomez Garrido J."/>
        </authorList>
    </citation>
    <scope>NUCLEOTIDE SEQUENCE</scope>
</reference>
<accession>A0A8D8TX86</accession>
<feature type="compositionally biased region" description="Acidic residues" evidence="1">
    <location>
        <begin position="192"/>
        <end position="203"/>
    </location>
</feature>
<dbReference type="EMBL" id="HBUF01377267">
    <property type="protein sequence ID" value="CAG6728842.1"/>
    <property type="molecule type" value="Transcribed_RNA"/>
</dbReference>
<dbReference type="EMBL" id="HBUF01318847">
    <property type="protein sequence ID" value="CAG6694559.1"/>
    <property type="molecule type" value="Transcribed_RNA"/>
</dbReference>
<feature type="compositionally biased region" description="Polar residues" evidence="1">
    <location>
        <begin position="9"/>
        <end position="19"/>
    </location>
</feature>
<evidence type="ECO:0000313" key="2">
    <source>
        <dbReference type="EMBL" id="CAG6694559.1"/>
    </source>
</evidence>
<feature type="compositionally biased region" description="Polar residues" evidence="1">
    <location>
        <begin position="111"/>
        <end position="120"/>
    </location>
</feature>
<feature type="compositionally biased region" description="Low complexity" evidence="1">
    <location>
        <begin position="63"/>
        <end position="79"/>
    </location>
</feature>
<feature type="region of interest" description="Disordered" evidence="1">
    <location>
        <begin position="1"/>
        <end position="26"/>
    </location>
</feature>
<feature type="compositionally biased region" description="Low complexity" evidence="1">
    <location>
        <begin position="170"/>
        <end position="180"/>
    </location>
</feature>
<feature type="region of interest" description="Disordered" evidence="1">
    <location>
        <begin position="405"/>
        <end position="464"/>
    </location>
</feature>
<dbReference type="AlphaFoldDB" id="A0A8D8TX86"/>
<name>A0A8D8TX86_9HEMI</name>
<organism evidence="2">
    <name type="scientific">Cacopsylla melanoneura</name>
    <dbReference type="NCBI Taxonomy" id="428564"/>
    <lineage>
        <taxon>Eukaryota</taxon>
        <taxon>Metazoa</taxon>
        <taxon>Ecdysozoa</taxon>
        <taxon>Arthropoda</taxon>
        <taxon>Hexapoda</taxon>
        <taxon>Insecta</taxon>
        <taxon>Pterygota</taxon>
        <taxon>Neoptera</taxon>
        <taxon>Paraneoptera</taxon>
        <taxon>Hemiptera</taxon>
        <taxon>Sternorrhyncha</taxon>
        <taxon>Psylloidea</taxon>
        <taxon>Psyllidae</taxon>
        <taxon>Psyllinae</taxon>
        <taxon>Cacopsylla</taxon>
    </lineage>
</organism>
<feature type="region of interest" description="Disordered" evidence="1">
    <location>
        <begin position="170"/>
        <end position="238"/>
    </location>
</feature>
<proteinExistence type="predicted"/>
<evidence type="ECO:0000256" key="1">
    <source>
        <dbReference type="SAM" id="MobiDB-lite"/>
    </source>
</evidence>
<protein>
    <submittedName>
        <fullName evidence="2">Uncharacterized protein</fullName>
    </submittedName>
</protein>
<feature type="compositionally biased region" description="Basic residues" evidence="1">
    <location>
        <begin position="454"/>
        <end position="464"/>
    </location>
</feature>